<reference evidence="2 3" key="1">
    <citation type="submission" date="2016-10" db="EMBL/GenBank/DDBJ databases">
        <authorList>
            <person name="de Groot N.N."/>
        </authorList>
    </citation>
    <scope>NUCLEOTIDE SEQUENCE [LARGE SCALE GENOMIC DNA]</scope>
    <source>
        <strain>J11</strain>
        <strain evidence="3">PG 39</strain>
    </source>
</reference>
<organism evidence="2 3">
    <name type="scientific">Corynebacterium spheniscorum</name>
    <dbReference type="NCBI Taxonomy" id="185761"/>
    <lineage>
        <taxon>Bacteria</taxon>
        <taxon>Bacillati</taxon>
        <taxon>Actinomycetota</taxon>
        <taxon>Actinomycetes</taxon>
        <taxon>Mycobacteriales</taxon>
        <taxon>Corynebacteriaceae</taxon>
        <taxon>Corynebacterium</taxon>
    </lineage>
</organism>
<gene>
    <name evidence="2" type="ORF">SAMN05660282_00786</name>
</gene>
<name>A0A1I2RFH1_9CORY</name>
<accession>A0A1I2RFH1</accession>
<sequence>MGQIISATTRFDSQAAHRRDDFLAKARVLLSQAEVYRDKSQLIEALDAAYQAALRLAGARIADSPLARRRRGLPSGAWEQLKLVDEAGEAQAAEFSAYSRLRSRLLSGAQWDVSEVVVDELIGKVADFLVAVEGSLGWNLDAA</sequence>
<dbReference type="RefSeq" id="WP_092284619.1">
    <property type="nucleotide sequence ID" value="NZ_FOPJ01000003.1"/>
</dbReference>
<dbReference type="InterPro" id="IPR040891">
    <property type="entry name" value="HEPN_SAV_6107"/>
</dbReference>
<feature type="domain" description="SAV-6107-like HEPN" evidence="1">
    <location>
        <begin position="44"/>
        <end position="133"/>
    </location>
</feature>
<dbReference type="STRING" id="185761.SAMN05660282_00786"/>
<dbReference type="AlphaFoldDB" id="A0A1I2RFH1"/>
<evidence type="ECO:0000313" key="3">
    <source>
        <dbReference type="Proteomes" id="UP000199065"/>
    </source>
</evidence>
<protein>
    <recommendedName>
        <fullName evidence="1">SAV-6107-like HEPN domain-containing protein</fullName>
    </recommendedName>
</protein>
<dbReference type="Proteomes" id="UP000199065">
    <property type="component" value="Unassembled WGS sequence"/>
</dbReference>
<dbReference type="OrthoDB" id="4421226at2"/>
<dbReference type="EMBL" id="FOPJ01000003">
    <property type="protein sequence ID" value="SFG39435.1"/>
    <property type="molecule type" value="Genomic_DNA"/>
</dbReference>
<evidence type="ECO:0000259" key="1">
    <source>
        <dbReference type="Pfam" id="PF18726"/>
    </source>
</evidence>
<proteinExistence type="predicted"/>
<evidence type="ECO:0000313" key="2">
    <source>
        <dbReference type="EMBL" id="SFG39435.1"/>
    </source>
</evidence>
<dbReference type="Pfam" id="PF18726">
    <property type="entry name" value="HEPN_SAV_6107"/>
    <property type="match status" value="1"/>
</dbReference>
<keyword evidence="3" id="KW-1185">Reference proteome</keyword>